<dbReference type="Gene3D" id="2.60.40.740">
    <property type="match status" value="1"/>
</dbReference>
<proteinExistence type="predicted"/>
<dbReference type="Proteomes" id="UP000186785">
    <property type="component" value="Unassembled WGS sequence"/>
</dbReference>
<dbReference type="GO" id="GO:0005975">
    <property type="term" value="P:carbohydrate metabolic process"/>
    <property type="evidence" value="ECO:0007669"/>
    <property type="project" value="UniProtKB-ARBA"/>
</dbReference>
<dbReference type="NCBIfam" id="NF033902">
    <property type="entry name" value="iso_D2_wall_anc"/>
    <property type="match status" value="1"/>
</dbReference>
<dbReference type="Gene3D" id="2.60.40.10">
    <property type="entry name" value="Immunoglobulins"/>
    <property type="match status" value="2"/>
</dbReference>
<feature type="chain" id="PRO_5012614956" description="Gram-positive pilin subunit D1 N-terminal domain-containing protein" evidence="3">
    <location>
        <begin position="30"/>
        <end position="595"/>
    </location>
</feature>
<dbReference type="EMBL" id="MQSV01000001">
    <property type="protein sequence ID" value="OKL49398.1"/>
    <property type="molecule type" value="Genomic_DNA"/>
</dbReference>
<keyword evidence="3" id="KW-0732">Signal</keyword>
<feature type="region of interest" description="Disordered" evidence="1">
    <location>
        <begin position="55"/>
        <end position="75"/>
    </location>
</feature>
<name>A0A1Q5PP76_9ACTO</name>
<organism evidence="5 6">
    <name type="scientific">Boudabousia liubingyangii</name>
    <dbReference type="NCBI Taxonomy" id="1921764"/>
    <lineage>
        <taxon>Bacteria</taxon>
        <taxon>Bacillati</taxon>
        <taxon>Actinomycetota</taxon>
        <taxon>Actinomycetes</taxon>
        <taxon>Actinomycetales</taxon>
        <taxon>Actinomycetaceae</taxon>
        <taxon>Boudabousia</taxon>
    </lineage>
</organism>
<dbReference type="InterPro" id="IPR032364">
    <property type="entry name" value="GramPos_pilinD1_N"/>
</dbReference>
<evidence type="ECO:0000256" key="2">
    <source>
        <dbReference type="SAM" id="Phobius"/>
    </source>
</evidence>
<protein>
    <recommendedName>
        <fullName evidence="4">Gram-positive pilin subunit D1 N-terminal domain-containing protein</fullName>
    </recommendedName>
</protein>
<dbReference type="RefSeq" id="WP_073708292.1">
    <property type="nucleotide sequence ID" value="NZ_MQSV01000001.1"/>
</dbReference>
<evidence type="ECO:0000313" key="6">
    <source>
        <dbReference type="Proteomes" id="UP000186785"/>
    </source>
</evidence>
<accession>A0A1Q5PP76</accession>
<evidence type="ECO:0000313" key="5">
    <source>
        <dbReference type="EMBL" id="OKL49398.1"/>
    </source>
</evidence>
<feature type="region of interest" description="Disordered" evidence="1">
    <location>
        <begin position="357"/>
        <end position="414"/>
    </location>
</feature>
<feature type="transmembrane region" description="Helical" evidence="2">
    <location>
        <begin position="565"/>
        <end position="589"/>
    </location>
</feature>
<dbReference type="Pfam" id="PF16555">
    <property type="entry name" value="GramPos_pilinD1"/>
    <property type="match status" value="1"/>
</dbReference>
<comment type="caution">
    <text evidence="5">The sequence shown here is derived from an EMBL/GenBank/DDBJ whole genome shotgun (WGS) entry which is preliminary data.</text>
</comment>
<dbReference type="AlphaFoldDB" id="A0A1Q5PP76"/>
<dbReference type="InterPro" id="IPR013783">
    <property type="entry name" value="Ig-like_fold"/>
</dbReference>
<dbReference type="STRING" id="1921764.BSR28_02470"/>
<feature type="signal peptide" evidence="3">
    <location>
        <begin position="1"/>
        <end position="29"/>
    </location>
</feature>
<feature type="domain" description="Gram-positive pilin subunit D1 N-terminal" evidence="4">
    <location>
        <begin position="56"/>
        <end position="215"/>
    </location>
</feature>
<evidence type="ECO:0000256" key="1">
    <source>
        <dbReference type="SAM" id="MobiDB-lite"/>
    </source>
</evidence>
<keyword evidence="2" id="KW-0472">Membrane</keyword>
<feature type="compositionally biased region" description="Polar residues" evidence="1">
    <location>
        <begin position="55"/>
        <end position="65"/>
    </location>
</feature>
<dbReference type="InterPro" id="IPR048052">
    <property type="entry name" value="FM1-like"/>
</dbReference>
<evidence type="ECO:0000256" key="3">
    <source>
        <dbReference type="SAM" id="SignalP"/>
    </source>
</evidence>
<evidence type="ECO:0000259" key="4">
    <source>
        <dbReference type="Pfam" id="PF16555"/>
    </source>
</evidence>
<keyword evidence="2" id="KW-0812">Transmembrane</keyword>
<reference evidence="5 6" key="1">
    <citation type="submission" date="2016-11" db="EMBL/GenBank/DDBJ databases">
        <title>Actinomyces gypaetusis sp. nov. isolated from the vulture Gypaetus barbatus in Qinghai Tibet Plateau China.</title>
        <authorList>
            <person name="Meng X."/>
        </authorList>
    </citation>
    <scope>NUCLEOTIDE SEQUENCE [LARGE SCALE GENOMIC DNA]</scope>
    <source>
        <strain evidence="5 6">VUL4_2</strain>
    </source>
</reference>
<keyword evidence="2" id="KW-1133">Transmembrane helix</keyword>
<feature type="compositionally biased region" description="Polar residues" evidence="1">
    <location>
        <begin position="364"/>
        <end position="373"/>
    </location>
</feature>
<sequence>MTRKIRTTTAGFTVAAVALMGLGSTVAFAEDAAPTPAPLSGITGTQGSIQVTKLTPATGQTTTPDGTALKSTPEGAEPIEGVTFTAYRIGDDQTLDLRTNAGWQAAQAIQKTKLTTKDGQVPTEIGGFKVTKVGDGVTTDATGNANLSALPVGLYLVVESINQDEVTIHPTTGKEKKVKASMIRKAEPFVISVPMTNPGNQSEWMYDIHVYPKNTPITSPVKTLNDDAKGKGAGNDAAQSEILYTLSAEIPATSLNQFMLIDRFLDEQLEWVGKTTDTVRIGKQELESGDFTVTISDKPVGKYRYVTMELTKSGLEKLKYSAKENPEKVGQMKVDQKVFWDFHTRVKATTAGERIPNKVFEITNPDNEGFNQWNPKEPNNPRPNLPKNPEKPKPHVPTTPDSPEPGGSTPGNEVESYYGKVLINKKGSDGTKLNGAKFQLFQCDPSDGYKLGEQISVNGKSEWISGTDAEGEEDKVGKIVISGLLVNDYRNGGLTFEKDEKPVAWKSVTAYCLKEVQAPAGYELLPQPINFQVLKENASATGQVTLDVTDVKKNANFPMPATGGAGIATLVVAGSLLLLGSGAYALAAVRKRKQD</sequence>
<gene>
    <name evidence="5" type="ORF">BSR29_00010</name>
</gene>
<keyword evidence="6" id="KW-1185">Reference proteome</keyword>